<comment type="caution">
    <text evidence="2">The sequence shown here is derived from an EMBL/GenBank/DDBJ whole genome shotgun (WGS) entry which is preliminary data.</text>
</comment>
<keyword evidence="3" id="KW-1185">Reference proteome</keyword>
<organism evidence="2 3">
    <name type="scientific">Actinomadura vinacea</name>
    <dbReference type="NCBI Taxonomy" id="115336"/>
    <lineage>
        <taxon>Bacteria</taxon>
        <taxon>Bacillati</taxon>
        <taxon>Actinomycetota</taxon>
        <taxon>Actinomycetes</taxon>
        <taxon>Streptosporangiales</taxon>
        <taxon>Thermomonosporaceae</taxon>
        <taxon>Actinomadura</taxon>
    </lineage>
</organism>
<keyword evidence="1" id="KW-0732">Signal</keyword>
<evidence type="ECO:0000256" key="1">
    <source>
        <dbReference type="SAM" id="SignalP"/>
    </source>
</evidence>
<evidence type="ECO:0000313" key="3">
    <source>
        <dbReference type="Proteomes" id="UP001501231"/>
    </source>
</evidence>
<evidence type="ECO:0000313" key="2">
    <source>
        <dbReference type="EMBL" id="GAA2460267.1"/>
    </source>
</evidence>
<dbReference type="Proteomes" id="UP001501231">
    <property type="component" value="Unassembled WGS sequence"/>
</dbReference>
<dbReference type="EMBL" id="BAAARW010000052">
    <property type="protein sequence ID" value="GAA2460267.1"/>
    <property type="molecule type" value="Genomic_DNA"/>
</dbReference>
<accession>A0ABN3KLA8</accession>
<proteinExistence type="predicted"/>
<feature type="chain" id="PRO_5045159836" evidence="1">
    <location>
        <begin position="29"/>
        <end position="115"/>
    </location>
</feature>
<name>A0ABN3KLA8_9ACTN</name>
<sequence>MRLFIIGLMTAAMVLAGLVGIPSANASAATSGISVSKSVTLDHDWRCHRRHHDNWRCRRHHGDFRFFRHHRGDFRHDRGYFRHDRRDYGRDRGYYRHSRGDRHHDGVNVRIRIGR</sequence>
<reference evidence="2 3" key="1">
    <citation type="journal article" date="2019" name="Int. J. Syst. Evol. Microbiol.">
        <title>The Global Catalogue of Microorganisms (GCM) 10K type strain sequencing project: providing services to taxonomists for standard genome sequencing and annotation.</title>
        <authorList>
            <consortium name="The Broad Institute Genomics Platform"/>
            <consortium name="The Broad Institute Genome Sequencing Center for Infectious Disease"/>
            <person name="Wu L."/>
            <person name="Ma J."/>
        </authorList>
    </citation>
    <scope>NUCLEOTIDE SEQUENCE [LARGE SCALE GENOMIC DNA]</scope>
    <source>
        <strain evidence="2 3">JCM 3325</strain>
    </source>
</reference>
<gene>
    <name evidence="2" type="ORF">GCM10010191_95910</name>
</gene>
<protein>
    <submittedName>
        <fullName evidence="2">Uncharacterized protein</fullName>
    </submittedName>
</protein>
<feature type="signal peptide" evidence="1">
    <location>
        <begin position="1"/>
        <end position="28"/>
    </location>
</feature>